<sequence>MISKNIKSFFSFKAIGIDLGTTKSRMAILSETDEGKLEIIDPNYSISTNALIGTDGYKQIGIDPTNTIFNYKNFIYDISRVIGNSLGHKALQRHIQRVPYEIVELPKESFNISEACFFMHNVHYKSAQVLSWIIKNLKAKAEEIVKEPILYSGISVPSFFNSSQRIAIKNAAELAGLKASLVNAPSACILGYDDKLKETVNENRKVLVINIGHGTMDLSIISVSHGVYNVEFTQGSSSFGGMDFDYAIQDSFWKVLQEKSEGNIADDLSARWKLKILAEKAKLKLSRRKIATIKDYFEEKSGKIFEFQHKISREEFAILTSKELNFLKETIEPMLNKCSDINEIILSGGMTKMPAIKNMIKQYFKKIPISMIKSESIPAIGALINLSTHRKLSSKLVLNDILTLPVGWATKPEFEPDLVAGTVFPATITKEYSNWDIYQRYDETYIYQGNQKINSENSLIWKNKIEIRATKMETKLLILNAIVNKEGIFDAKIFDKGQYHYGTSFSEMRMTEILRMRNEEEIKENIINAKRQGKAYKMISEEPFIFKNAKIEAKWKECSLENENYEEKYWDRYLVYFVYRREVYKEEKDNIDYKHGWFPYGEIYEEH</sequence>
<evidence type="ECO:0000313" key="4">
    <source>
        <dbReference type="EMBL" id="CAG9313948.1"/>
    </source>
</evidence>
<dbReference type="InterPro" id="IPR029047">
    <property type="entry name" value="HSP70_peptide-bd_sf"/>
</dbReference>
<dbReference type="PANTHER" id="PTHR19375">
    <property type="entry name" value="HEAT SHOCK PROTEIN 70KDA"/>
    <property type="match status" value="1"/>
</dbReference>
<dbReference type="Gene3D" id="3.30.30.30">
    <property type="match status" value="1"/>
</dbReference>
<dbReference type="PROSITE" id="PS00329">
    <property type="entry name" value="HSP70_2"/>
    <property type="match status" value="1"/>
</dbReference>
<dbReference type="GO" id="GO:0005524">
    <property type="term" value="F:ATP binding"/>
    <property type="evidence" value="ECO:0007669"/>
    <property type="project" value="UniProtKB-KW"/>
</dbReference>
<dbReference type="Gene3D" id="2.60.34.10">
    <property type="entry name" value="Substrate Binding Domain Of DNAk, Chain A, domain 1"/>
    <property type="match status" value="1"/>
</dbReference>
<dbReference type="InterPro" id="IPR018181">
    <property type="entry name" value="Heat_shock_70_CS"/>
</dbReference>
<dbReference type="AlphaFoldDB" id="A0AAU9IKC4"/>
<dbReference type="PROSITE" id="PS00297">
    <property type="entry name" value="HSP70_1"/>
    <property type="match status" value="1"/>
</dbReference>
<gene>
    <name evidence="4" type="ORF">BSTOLATCC_MIC9749</name>
</gene>
<dbReference type="GO" id="GO:0140662">
    <property type="term" value="F:ATP-dependent protein folding chaperone"/>
    <property type="evidence" value="ECO:0007669"/>
    <property type="project" value="InterPro"/>
</dbReference>
<dbReference type="SUPFAM" id="SSF100920">
    <property type="entry name" value="Heat shock protein 70kD (HSP70), peptide-binding domain"/>
    <property type="match status" value="1"/>
</dbReference>
<protein>
    <submittedName>
        <fullName evidence="4">Uncharacterized protein</fullName>
    </submittedName>
</protein>
<dbReference type="SUPFAM" id="SSF53067">
    <property type="entry name" value="Actin-like ATPase domain"/>
    <property type="match status" value="2"/>
</dbReference>
<comment type="similarity">
    <text evidence="3">Belongs to the heat shock protein 70 family.</text>
</comment>
<keyword evidence="1 3" id="KW-0547">Nucleotide-binding</keyword>
<organism evidence="4 5">
    <name type="scientific">Blepharisma stoltei</name>
    <dbReference type="NCBI Taxonomy" id="1481888"/>
    <lineage>
        <taxon>Eukaryota</taxon>
        <taxon>Sar</taxon>
        <taxon>Alveolata</taxon>
        <taxon>Ciliophora</taxon>
        <taxon>Postciliodesmatophora</taxon>
        <taxon>Heterotrichea</taxon>
        <taxon>Heterotrichida</taxon>
        <taxon>Blepharismidae</taxon>
        <taxon>Blepharisma</taxon>
    </lineage>
</organism>
<evidence type="ECO:0000256" key="3">
    <source>
        <dbReference type="RuleBase" id="RU003322"/>
    </source>
</evidence>
<dbReference type="EMBL" id="CAJZBQ010000011">
    <property type="protein sequence ID" value="CAG9313948.1"/>
    <property type="molecule type" value="Genomic_DNA"/>
</dbReference>
<dbReference type="Gene3D" id="3.30.420.40">
    <property type="match status" value="2"/>
</dbReference>
<reference evidence="4" key="1">
    <citation type="submission" date="2021-09" db="EMBL/GenBank/DDBJ databases">
        <authorList>
            <consortium name="AG Swart"/>
            <person name="Singh M."/>
            <person name="Singh A."/>
            <person name="Seah K."/>
            <person name="Emmerich C."/>
        </authorList>
    </citation>
    <scope>NUCLEOTIDE SEQUENCE</scope>
    <source>
        <strain evidence="4">ATCC30299</strain>
    </source>
</reference>
<evidence type="ECO:0000313" key="5">
    <source>
        <dbReference type="Proteomes" id="UP001162131"/>
    </source>
</evidence>
<evidence type="ECO:0000256" key="1">
    <source>
        <dbReference type="ARBA" id="ARBA00022741"/>
    </source>
</evidence>
<dbReference type="InterPro" id="IPR043129">
    <property type="entry name" value="ATPase_NBD"/>
</dbReference>
<evidence type="ECO:0000256" key="2">
    <source>
        <dbReference type="ARBA" id="ARBA00022840"/>
    </source>
</evidence>
<comment type="caution">
    <text evidence="4">The sequence shown here is derived from an EMBL/GenBank/DDBJ whole genome shotgun (WGS) entry which is preliminary data.</text>
</comment>
<dbReference type="Proteomes" id="UP001162131">
    <property type="component" value="Unassembled WGS sequence"/>
</dbReference>
<dbReference type="Pfam" id="PF00012">
    <property type="entry name" value="HSP70"/>
    <property type="match status" value="1"/>
</dbReference>
<keyword evidence="2 3" id="KW-0067">ATP-binding</keyword>
<name>A0AAU9IKC4_9CILI</name>
<accession>A0AAU9IKC4</accession>
<dbReference type="InterPro" id="IPR013126">
    <property type="entry name" value="Hsp_70_fam"/>
</dbReference>
<proteinExistence type="inferred from homology"/>
<dbReference type="PRINTS" id="PR00301">
    <property type="entry name" value="HEATSHOCK70"/>
</dbReference>
<keyword evidence="5" id="KW-1185">Reference proteome</keyword>
<dbReference type="Gene3D" id="3.90.640.10">
    <property type="entry name" value="Actin, Chain A, domain 4"/>
    <property type="match status" value="1"/>
</dbReference>